<keyword evidence="3 4" id="KW-0413">Isomerase</keyword>
<dbReference type="PANTHER" id="PTHR11469:SF1">
    <property type="entry name" value="GLUCOSE-6-PHOSPHATE ISOMERASE"/>
    <property type="match status" value="1"/>
</dbReference>
<comment type="catalytic activity">
    <reaction evidence="4">
        <text>alpha-D-glucose 6-phosphate = beta-D-fructose 6-phosphate</text>
        <dbReference type="Rhea" id="RHEA:11816"/>
        <dbReference type="ChEBI" id="CHEBI:57634"/>
        <dbReference type="ChEBI" id="CHEBI:58225"/>
        <dbReference type="EC" id="5.3.1.9"/>
    </reaction>
</comment>
<evidence type="ECO:0000256" key="4">
    <source>
        <dbReference type="RuleBase" id="RU000612"/>
    </source>
</evidence>
<dbReference type="Gene3D" id="3.40.50.10490">
    <property type="entry name" value="Glucose-6-phosphate isomerase like protein, domain 1"/>
    <property type="match status" value="3"/>
</dbReference>
<organism evidence="5 6">
    <name type="scientific">Georgenia faecalis</name>
    <dbReference type="NCBI Taxonomy" id="2483799"/>
    <lineage>
        <taxon>Bacteria</taxon>
        <taxon>Bacillati</taxon>
        <taxon>Actinomycetota</taxon>
        <taxon>Actinomycetes</taxon>
        <taxon>Micrococcales</taxon>
        <taxon>Bogoriellaceae</taxon>
        <taxon>Georgenia</taxon>
    </lineage>
</organism>
<dbReference type="PRINTS" id="PR00662">
    <property type="entry name" value="G6PISOMERASE"/>
</dbReference>
<dbReference type="InterPro" id="IPR046348">
    <property type="entry name" value="SIS_dom_sf"/>
</dbReference>
<keyword evidence="2 4" id="KW-0324">Glycolysis</keyword>
<dbReference type="Pfam" id="PF00342">
    <property type="entry name" value="PGI"/>
    <property type="match status" value="1"/>
</dbReference>
<dbReference type="EC" id="5.3.1.9" evidence="4"/>
<accession>A0ABV9D9K9</accession>
<reference evidence="6" key="1">
    <citation type="journal article" date="2019" name="Int. J. Syst. Evol. Microbiol.">
        <title>The Global Catalogue of Microorganisms (GCM) 10K type strain sequencing project: providing services to taxonomists for standard genome sequencing and annotation.</title>
        <authorList>
            <consortium name="The Broad Institute Genomics Platform"/>
            <consortium name="The Broad Institute Genome Sequencing Center for Infectious Disease"/>
            <person name="Wu L."/>
            <person name="Ma J."/>
        </authorList>
    </citation>
    <scope>NUCLEOTIDE SEQUENCE [LARGE SCALE GENOMIC DNA]</scope>
    <source>
        <strain evidence="6">JCM 3369</strain>
    </source>
</reference>
<dbReference type="EMBL" id="JBHSGF010000005">
    <property type="protein sequence ID" value="MFC4555451.1"/>
    <property type="molecule type" value="Genomic_DNA"/>
</dbReference>
<proteinExistence type="inferred from homology"/>
<evidence type="ECO:0000256" key="2">
    <source>
        <dbReference type="ARBA" id="ARBA00023152"/>
    </source>
</evidence>
<dbReference type="RefSeq" id="WP_122825495.1">
    <property type="nucleotide sequence ID" value="NZ_CP033325.1"/>
</dbReference>
<dbReference type="GO" id="GO:0016853">
    <property type="term" value="F:isomerase activity"/>
    <property type="evidence" value="ECO:0007669"/>
    <property type="project" value="UniProtKB-KW"/>
</dbReference>
<keyword evidence="6" id="KW-1185">Reference proteome</keyword>
<evidence type="ECO:0000256" key="3">
    <source>
        <dbReference type="ARBA" id="ARBA00023235"/>
    </source>
</evidence>
<dbReference type="Proteomes" id="UP001595955">
    <property type="component" value="Unassembled WGS sequence"/>
</dbReference>
<comment type="pathway">
    <text evidence="4">Carbohydrate degradation; glycolysis; D-glyceraldehyde 3-phosphate and glycerone phosphate from D-glucose: step 2/4.</text>
</comment>
<sequence>MVSATGSAADAVSQHVPTLVADAVASRLSAQDATLWGPDAEAEASVRLGWTALHETSRALLEPLQALCEELREEGVDRVVLAGMGGSSLAPEVIAGTAGAQLVVLDSTQPDQVARALGGDLARTVLVVSSKSGGTVETDSQRRAFEAAFTEAGIDAASRIVVVTDPGSPLAATAAEAGYRAVFEADPHVGGRFSALTAFGLVPSALAGVDVAALLDEAAAVAPFFAEDTEANPALVLGAALAGTQPLRDKIVITDVGSGLFHFGDWAEQLVAESTGKQGTGLLPVVADDQAPELTHLAADVLPVALCPLAGEGVEGTAPSPDDVDLENANLEEWAAGVLDATEVTVAGGLGAMFLLWEHAVAIAGRLLGIDPFDQPNVESAKEATRGLLESTPAPEPPAFADSGVEVRGSSALLSGVETVDEAVAALLDTLDPEHGYVAVMAYLDREGRPAELLGGTRAALAARTGRPVTFGWGPRFLHSTGQLHKGGAPVGVFLQVTGEPEARVEIPGRDFDFATLISAQAAGDARVLTEEGRPVLRLHATTSEALAWLAGVLAGPAR</sequence>
<dbReference type="PROSITE" id="PS51463">
    <property type="entry name" value="P_GLUCOSE_ISOMERASE_3"/>
    <property type="match status" value="1"/>
</dbReference>
<dbReference type="SUPFAM" id="SSF53697">
    <property type="entry name" value="SIS domain"/>
    <property type="match status" value="1"/>
</dbReference>
<comment type="caution">
    <text evidence="5">The sequence shown here is derived from an EMBL/GenBank/DDBJ whole genome shotgun (WGS) entry which is preliminary data.</text>
</comment>
<dbReference type="PANTHER" id="PTHR11469">
    <property type="entry name" value="GLUCOSE-6-PHOSPHATE ISOMERASE"/>
    <property type="match status" value="1"/>
</dbReference>
<keyword evidence="1 4" id="KW-0312">Gluconeogenesis</keyword>
<evidence type="ECO:0000313" key="6">
    <source>
        <dbReference type="Proteomes" id="UP001595955"/>
    </source>
</evidence>
<name>A0ABV9D9K9_9MICO</name>
<comment type="similarity">
    <text evidence="4">Belongs to the GPI family.</text>
</comment>
<gene>
    <name evidence="5" type="ORF">ACFO3F_09355</name>
</gene>
<dbReference type="InterPro" id="IPR001672">
    <property type="entry name" value="G6P_Isomerase"/>
</dbReference>
<evidence type="ECO:0000313" key="5">
    <source>
        <dbReference type="EMBL" id="MFC4555451.1"/>
    </source>
</evidence>
<protein>
    <recommendedName>
        <fullName evidence="4">Glucose-6-phosphate isomerase</fullName>
        <ecNumber evidence="4">5.3.1.9</ecNumber>
    </recommendedName>
</protein>
<evidence type="ECO:0000256" key="1">
    <source>
        <dbReference type="ARBA" id="ARBA00022432"/>
    </source>
</evidence>